<gene>
    <name evidence="1" type="ORF">MLD38_017248</name>
</gene>
<evidence type="ECO:0000313" key="1">
    <source>
        <dbReference type="EMBL" id="KAI4368723.1"/>
    </source>
</evidence>
<accession>A0ACB9QR62</accession>
<comment type="caution">
    <text evidence="1">The sequence shown here is derived from an EMBL/GenBank/DDBJ whole genome shotgun (WGS) entry which is preliminary data.</text>
</comment>
<protein>
    <submittedName>
        <fullName evidence="1">Uncharacterized protein</fullName>
    </submittedName>
</protein>
<sequence length="101" mass="11261">MMMMEKPSCRLPCLLVMAIFITLILSSFPPTLHARFTGIETGVGSFSVKQLEVEEIAALQTDLMGGESCGSDGDGEECMKKRVMSESEVHLDYIYTQQQRH</sequence>
<name>A0ACB9QR62_9MYRT</name>
<dbReference type="Proteomes" id="UP001057402">
    <property type="component" value="Chromosome 5"/>
</dbReference>
<reference evidence="2" key="1">
    <citation type="journal article" date="2023" name="Front. Plant Sci.">
        <title>Chromosomal-level genome assembly of Melastoma candidum provides insights into trichome evolution.</title>
        <authorList>
            <person name="Zhong Y."/>
            <person name="Wu W."/>
            <person name="Sun C."/>
            <person name="Zou P."/>
            <person name="Liu Y."/>
            <person name="Dai S."/>
            <person name="Zhou R."/>
        </authorList>
    </citation>
    <scope>NUCLEOTIDE SEQUENCE [LARGE SCALE GENOMIC DNA]</scope>
</reference>
<keyword evidence="2" id="KW-1185">Reference proteome</keyword>
<dbReference type="EMBL" id="CM042884">
    <property type="protein sequence ID" value="KAI4368723.1"/>
    <property type="molecule type" value="Genomic_DNA"/>
</dbReference>
<evidence type="ECO:0000313" key="2">
    <source>
        <dbReference type="Proteomes" id="UP001057402"/>
    </source>
</evidence>
<proteinExistence type="predicted"/>
<organism evidence="1 2">
    <name type="scientific">Melastoma candidum</name>
    <dbReference type="NCBI Taxonomy" id="119954"/>
    <lineage>
        <taxon>Eukaryota</taxon>
        <taxon>Viridiplantae</taxon>
        <taxon>Streptophyta</taxon>
        <taxon>Embryophyta</taxon>
        <taxon>Tracheophyta</taxon>
        <taxon>Spermatophyta</taxon>
        <taxon>Magnoliopsida</taxon>
        <taxon>eudicotyledons</taxon>
        <taxon>Gunneridae</taxon>
        <taxon>Pentapetalae</taxon>
        <taxon>rosids</taxon>
        <taxon>malvids</taxon>
        <taxon>Myrtales</taxon>
        <taxon>Melastomataceae</taxon>
        <taxon>Melastomatoideae</taxon>
        <taxon>Melastomateae</taxon>
        <taxon>Melastoma</taxon>
    </lineage>
</organism>